<keyword evidence="14" id="KW-0456">Lyase</keyword>
<dbReference type="InterPro" id="IPR003568">
    <property type="entry name" value="Cyt_c_biogenesis_CcmF"/>
</dbReference>
<feature type="transmembrane region" description="Helical" evidence="11">
    <location>
        <begin position="96"/>
        <end position="114"/>
    </location>
</feature>
<evidence type="ECO:0000256" key="4">
    <source>
        <dbReference type="ARBA" id="ARBA00022519"/>
    </source>
</evidence>
<comment type="function">
    <text evidence="9">Required for the biogenesis of c-type cytochromes. Possible subunit of a heme lyase.</text>
</comment>
<dbReference type="PANTHER" id="PTHR43653">
    <property type="entry name" value="CYTOCHROME C ASSEMBLY PROTEIN-RELATED"/>
    <property type="match status" value="1"/>
</dbReference>
<evidence type="ECO:0000256" key="5">
    <source>
        <dbReference type="ARBA" id="ARBA00022692"/>
    </source>
</evidence>
<feature type="transmembrane region" description="Helical" evidence="11">
    <location>
        <begin position="618"/>
        <end position="637"/>
    </location>
</feature>
<evidence type="ECO:0000256" key="3">
    <source>
        <dbReference type="ARBA" id="ARBA00022475"/>
    </source>
</evidence>
<dbReference type="RefSeq" id="WP_024570660.1">
    <property type="nucleotide sequence ID" value="NZ_CP037901.1"/>
</dbReference>
<feature type="transmembrane region" description="Helical" evidence="11">
    <location>
        <begin position="312"/>
        <end position="331"/>
    </location>
</feature>
<evidence type="ECO:0000313" key="15">
    <source>
        <dbReference type="Proteomes" id="UP000253772"/>
    </source>
</evidence>
<evidence type="ECO:0000256" key="7">
    <source>
        <dbReference type="ARBA" id="ARBA00022989"/>
    </source>
</evidence>
<evidence type="ECO:0000259" key="13">
    <source>
        <dbReference type="Pfam" id="PF16327"/>
    </source>
</evidence>
<feature type="transmembrane region" description="Helical" evidence="11">
    <location>
        <begin position="175"/>
        <end position="197"/>
    </location>
</feature>
<evidence type="ECO:0000256" key="9">
    <source>
        <dbReference type="ARBA" id="ARBA00037230"/>
    </source>
</evidence>
<keyword evidence="5 11" id="KW-0812">Transmembrane</keyword>
<sequence length="680" mass="73512">MNPELGHFALILAMLVALVLATLPMVGAARGNVAWMCLARPAAFLHGTLLIAAYLSLTYAFVDNDFSVLYVAANSNSALPLIYRMAAVWGGHEGSMLLWSLMLALWAMAVAGFSRRLPLAFVARVLGVMGAISTGLLLFVLFASNPFLRLLPRAMEGRDLNPLLQDPGMVFHPPFLYMGYVGFAVAFSFAVAALLEGRLDAAWARWSRPWTILAWMFLTIGIAMGSMWAYYELGWGGWWFWDPVENASFMPWLAGTALIHSLAVTEKRGAFRAWTALLAIFTFSLSLLGTFLVRSGVLTSVHAFAVDPRRGIFILTLLGLVTGLALALFAWRAPRLTQRTDFNLTSRESFLLANNVLLAVAASAVLLGTLYPLLLDVLDLGKVSVGPEYFEEVFVPLMAPAVLLMGAAPLARWGRSDLPDMARRLRWAAVASVVIALGLLAVLRNSSAMTGLGLTLAAWCAMSGLASLATQMRHARDWRSGLRQLPAGYYGMLLAHIGVGVFITGVTLVKSQESVRELSMRVGDSVAVGGYDFRFDGVVPVRGPNYDALRGTVTVTRQGRPVTTLATERRVYRSQDMPTTEAAIDTGLARDLYVALGDSSDATSADARWALRVYVKPFVSWVWGGCALMALGGLLAASDRRYRARHPAMAVTSAVTANDDAGARPATPPLTLPAGKESEA</sequence>
<dbReference type="InterPro" id="IPR032523">
    <property type="entry name" value="CcmF_C"/>
</dbReference>
<feature type="transmembrane region" description="Helical" evidence="11">
    <location>
        <begin position="425"/>
        <end position="443"/>
    </location>
</feature>
<dbReference type="GO" id="GO:0020037">
    <property type="term" value="F:heme binding"/>
    <property type="evidence" value="ECO:0007669"/>
    <property type="project" value="InterPro"/>
</dbReference>
<dbReference type="Pfam" id="PF16327">
    <property type="entry name" value="CcmF_C"/>
    <property type="match status" value="1"/>
</dbReference>
<protein>
    <submittedName>
        <fullName evidence="14">Heme lyase CcmF/NrfE family subunit</fullName>
    </submittedName>
</protein>
<evidence type="ECO:0000256" key="2">
    <source>
        <dbReference type="ARBA" id="ARBA00009186"/>
    </source>
</evidence>
<dbReference type="Pfam" id="PF01578">
    <property type="entry name" value="Cytochrom_C_asm"/>
    <property type="match status" value="1"/>
</dbReference>
<keyword evidence="6" id="KW-0201">Cytochrome c-type biogenesis</keyword>
<dbReference type="GO" id="GO:0016829">
    <property type="term" value="F:lyase activity"/>
    <property type="evidence" value="ECO:0007669"/>
    <property type="project" value="UniProtKB-KW"/>
</dbReference>
<accession>A0A482IX85</accession>
<evidence type="ECO:0000313" key="14">
    <source>
        <dbReference type="EMBL" id="QBP12037.1"/>
    </source>
</evidence>
<dbReference type="OrthoDB" id="9761451at2"/>
<dbReference type="GO" id="GO:0015232">
    <property type="term" value="F:heme transmembrane transporter activity"/>
    <property type="evidence" value="ECO:0007669"/>
    <property type="project" value="InterPro"/>
</dbReference>
<proteinExistence type="inferred from homology"/>
<name>A0A482IX85_9BURK</name>
<evidence type="ECO:0000256" key="1">
    <source>
        <dbReference type="ARBA" id="ARBA00004429"/>
    </source>
</evidence>
<dbReference type="PRINTS" id="PR01410">
    <property type="entry name" value="CCBIOGENESIS"/>
</dbReference>
<dbReference type="InterPro" id="IPR003567">
    <property type="entry name" value="Cyt_c_biogenesis"/>
</dbReference>
<evidence type="ECO:0000259" key="12">
    <source>
        <dbReference type="Pfam" id="PF01578"/>
    </source>
</evidence>
<feature type="transmembrane region" description="Helical" evidence="11">
    <location>
        <begin position="121"/>
        <end position="143"/>
    </location>
</feature>
<dbReference type="NCBIfam" id="TIGR00353">
    <property type="entry name" value="nrfE"/>
    <property type="match status" value="1"/>
</dbReference>
<gene>
    <name evidence="14" type="ORF">DDF84_019865</name>
</gene>
<dbReference type="GO" id="GO:0005886">
    <property type="term" value="C:plasma membrane"/>
    <property type="evidence" value="ECO:0007669"/>
    <property type="project" value="UniProtKB-SubCell"/>
</dbReference>
<evidence type="ECO:0000256" key="10">
    <source>
        <dbReference type="SAM" id="MobiDB-lite"/>
    </source>
</evidence>
<comment type="subcellular location">
    <subcellularLocation>
        <location evidence="1">Cell inner membrane</location>
        <topology evidence="1">Multi-pass membrane protein</topology>
    </subcellularLocation>
</comment>
<keyword evidence="7 11" id="KW-1133">Transmembrane helix</keyword>
<feature type="transmembrane region" description="Helical" evidence="11">
    <location>
        <begin position="249"/>
        <end position="266"/>
    </location>
</feature>
<keyword evidence="4" id="KW-0997">Cell inner membrane</keyword>
<reference evidence="14 15" key="1">
    <citation type="submission" date="2019-03" db="EMBL/GenBank/DDBJ databases">
        <title>Comparative insights into the high quality Complete genome sequence of highly metal resistant Cupriavidus metallidurans strain BS1 isolated from a gold-copper mine.</title>
        <authorList>
            <person name="Mazhar H.S."/>
            <person name="Rensing C."/>
        </authorList>
    </citation>
    <scope>NUCLEOTIDE SEQUENCE [LARGE SCALE GENOMIC DNA]</scope>
    <source>
        <strain evidence="14 15">BS1</strain>
    </source>
</reference>
<dbReference type="PRINTS" id="PR01411">
    <property type="entry name" value="CCMFBIOGNSIS"/>
</dbReference>
<feature type="transmembrane region" description="Helical" evidence="11">
    <location>
        <begin position="393"/>
        <end position="413"/>
    </location>
</feature>
<evidence type="ECO:0000256" key="6">
    <source>
        <dbReference type="ARBA" id="ARBA00022748"/>
    </source>
</evidence>
<dbReference type="PANTHER" id="PTHR43653:SF1">
    <property type="entry name" value="CYTOCHROME C-TYPE BIOGENESIS PROTEIN CCMF"/>
    <property type="match status" value="1"/>
</dbReference>
<evidence type="ECO:0000256" key="11">
    <source>
        <dbReference type="SAM" id="Phobius"/>
    </source>
</evidence>
<feature type="transmembrane region" description="Helical" evidence="11">
    <location>
        <begin position="209"/>
        <end position="229"/>
    </location>
</feature>
<feature type="domain" description="Cytochrome c assembly protein" evidence="12">
    <location>
        <begin position="89"/>
        <end position="295"/>
    </location>
</feature>
<keyword evidence="8 11" id="KW-0472">Membrane</keyword>
<organism evidence="14 15">
    <name type="scientific">Cupriavidus metallidurans</name>
    <dbReference type="NCBI Taxonomy" id="119219"/>
    <lineage>
        <taxon>Bacteria</taxon>
        <taxon>Pseudomonadati</taxon>
        <taxon>Pseudomonadota</taxon>
        <taxon>Betaproteobacteria</taxon>
        <taxon>Burkholderiales</taxon>
        <taxon>Burkholderiaceae</taxon>
        <taxon>Cupriavidus</taxon>
    </lineage>
</organism>
<dbReference type="AlphaFoldDB" id="A0A482IX85"/>
<evidence type="ECO:0000256" key="8">
    <source>
        <dbReference type="ARBA" id="ARBA00023136"/>
    </source>
</evidence>
<feature type="transmembrane region" description="Helical" evidence="11">
    <location>
        <begin position="44"/>
        <end position="62"/>
    </location>
</feature>
<dbReference type="EMBL" id="CP037901">
    <property type="protein sequence ID" value="QBP12037.1"/>
    <property type="molecule type" value="Genomic_DNA"/>
</dbReference>
<feature type="transmembrane region" description="Helical" evidence="11">
    <location>
        <begin position="273"/>
        <end position="292"/>
    </location>
</feature>
<dbReference type="Proteomes" id="UP000253772">
    <property type="component" value="Chromosome c2"/>
</dbReference>
<keyword evidence="3" id="KW-1003">Cell membrane</keyword>
<feature type="transmembrane region" description="Helical" evidence="11">
    <location>
        <begin position="449"/>
        <end position="468"/>
    </location>
</feature>
<feature type="domain" description="Cytochrome c-type biogenesis protein CcmF C-terminal" evidence="13">
    <location>
        <begin position="315"/>
        <end position="640"/>
    </location>
</feature>
<dbReference type="NCBIfam" id="NF007691">
    <property type="entry name" value="PRK10369.1"/>
    <property type="match status" value="1"/>
</dbReference>
<dbReference type="InterPro" id="IPR002541">
    <property type="entry name" value="Cyt_c_assembly"/>
</dbReference>
<comment type="similarity">
    <text evidence="2">Belongs to the CcmF/CycK/Ccl1/NrfE/CcsA family.</text>
</comment>
<dbReference type="GO" id="GO:0017004">
    <property type="term" value="P:cytochrome complex assembly"/>
    <property type="evidence" value="ECO:0007669"/>
    <property type="project" value="UniProtKB-KW"/>
</dbReference>
<feature type="transmembrane region" description="Helical" evidence="11">
    <location>
        <begin position="352"/>
        <end position="373"/>
    </location>
</feature>
<feature type="region of interest" description="Disordered" evidence="10">
    <location>
        <begin position="659"/>
        <end position="680"/>
    </location>
</feature>
<feature type="transmembrane region" description="Helical" evidence="11">
    <location>
        <begin position="489"/>
        <end position="509"/>
    </location>
</feature>